<sequence>MRRPYGPTPPRDASIPRLNLREVWGYLWPYLWDFKGRVILAIMALLAAKGATLAMPWALKHIIDGVDRSLQPELVLPIAFLLFYGFLRFGGVFFGELRDAIFSRVTERAMRRIGLRVFEHLHRLELNFHLSRQTGGISRDIERGTSAISFLMRFLMFNIVPTLFEIVMVAAIFTLAFSVWYALIILVAVIIYIGFTVITTEWRTRFVREANQADSSTNTRAVDSLLNYETVKYFNNEAFEAQTYDTFLETWEKAKLKNRLSLLALNSGQALIIAAAITGMMIMATQSVIDKNMTLGDLAMVNAYMIQLFIPLNFLGFVYREMRRALTDLENMLGLLQREPRIEDAADARELSVPEGEIRFHDVSFGYHRDRPILKGLDFTVQAGHRVAIVGASGAGKSTIARLLYRFYDIDDGRITIDGQDIRDVTLDSLRRAIAIVPQDTVLFNTSIRENIAYGNPSAPDEAIDRAIRMAHLEDFIAALPQGDQTLVGERGLKVSGGEKQRIAIARVLLKGAPILIFDEATSALDSRAEAAIVAAMREVSSGHTSLVIAHRLSTIVDADTILVLDEGRLVEQGSHEALLAHDGRYAQLWRLQQQSAEP</sequence>
<feature type="transmembrane region" description="Helical" evidence="8">
    <location>
        <begin position="179"/>
        <end position="198"/>
    </location>
</feature>
<comment type="caution">
    <text evidence="11">The sequence shown here is derived from an EMBL/GenBank/DDBJ whole genome shotgun (WGS) entry which is preliminary data.</text>
</comment>
<dbReference type="InterPro" id="IPR003439">
    <property type="entry name" value="ABC_transporter-like_ATP-bd"/>
</dbReference>
<dbReference type="SUPFAM" id="SSF90123">
    <property type="entry name" value="ABC transporter transmembrane region"/>
    <property type="match status" value="1"/>
</dbReference>
<dbReference type="Proteomes" id="UP000273643">
    <property type="component" value="Unassembled WGS sequence"/>
</dbReference>
<dbReference type="InterPro" id="IPR036640">
    <property type="entry name" value="ABC1_TM_sf"/>
</dbReference>
<feature type="transmembrane region" description="Helical" evidence="8">
    <location>
        <begin position="301"/>
        <end position="319"/>
    </location>
</feature>
<keyword evidence="7 8" id="KW-0472">Membrane</keyword>
<dbReference type="InterPro" id="IPR003593">
    <property type="entry name" value="AAA+_ATPase"/>
</dbReference>
<gene>
    <name evidence="11" type="ORF">EDC38_1139</name>
</gene>
<dbReference type="PANTHER" id="PTHR24221:SF632">
    <property type="entry name" value="ATP-DEPENDENT LIPID A-CORE FLIPPASE"/>
    <property type="match status" value="1"/>
</dbReference>
<dbReference type="GO" id="GO:0005886">
    <property type="term" value="C:plasma membrane"/>
    <property type="evidence" value="ECO:0007669"/>
    <property type="project" value="UniProtKB-SubCell"/>
</dbReference>
<keyword evidence="2" id="KW-0813">Transport</keyword>
<dbReference type="InterPro" id="IPR011527">
    <property type="entry name" value="ABC1_TM_dom"/>
</dbReference>
<dbReference type="SMART" id="SM00382">
    <property type="entry name" value="AAA"/>
    <property type="match status" value="1"/>
</dbReference>
<evidence type="ECO:0000256" key="6">
    <source>
        <dbReference type="ARBA" id="ARBA00022989"/>
    </source>
</evidence>
<evidence type="ECO:0000259" key="9">
    <source>
        <dbReference type="PROSITE" id="PS50893"/>
    </source>
</evidence>
<feature type="domain" description="ABC transmembrane type-1" evidence="10">
    <location>
        <begin position="39"/>
        <end position="324"/>
    </location>
</feature>
<reference evidence="11 12" key="1">
    <citation type="submission" date="2018-11" db="EMBL/GenBank/DDBJ databases">
        <title>Genomic Encyclopedia of Type Strains, Phase IV (KMG-IV): sequencing the most valuable type-strain genomes for metagenomic binning, comparative biology and taxonomic classification.</title>
        <authorList>
            <person name="Goeker M."/>
        </authorList>
    </citation>
    <scope>NUCLEOTIDE SEQUENCE [LARGE SCALE GENOMIC DNA]</scope>
    <source>
        <strain evidence="11 12">DSM 16974</strain>
    </source>
</reference>
<evidence type="ECO:0000259" key="10">
    <source>
        <dbReference type="PROSITE" id="PS50929"/>
    </source>
</evidence>
<dbReference type="PANTHER" id="PTHR24221">
    <property type="entry name" value="ATP-BINDING CASSETTE SUB-FAMILY B"/>
    <property type="match status" value="1"/>
</dbReference>
<dbReference type="GO" id="GO:0034040">
    <property type="term" value="F:ATPase-coupled lipid transmembrane transporter activity"/>
    <property type="evidence" value="ECO:0007669"/>
    <property type="project" value="TreeGrafter"/>
</dbReference>
<protein>
    <submittedName>
        <fullName evidence="11">ATP-binding cassette subfamily B protein</fullName>
    </submittedName>
</protein>
<evidence type="ECO:0000256" key="4">
    <source>
        <dbReference type="ARBA" id="ARBA00022741"/>
    </source>
</evidence>
<dbReference type="FunFam" id="3.40.50.300:FF:000287">
    <property type="entry name" value="Multidrug ABC transporter ATP-binding protein"/>
    <property type="match status" value="1"/>
</dbReference>
<keyword evidence="3 8" id="KW-0812">Transmembrane</keyword>
<dbReference type="PROSITE" id="PS50929">
    <property type="entry name" value="ABC_TM1F"/>
    <property type="match status" value="1"/>
</dbReference>
<dbReference type="PROSITE" id="PS00211">
    <property type="entry name" value="ABC_TRANSPORTER_1"/>
    <property type="match status" value="1"/>
</dbReference>
<dbReference type="GO" id="GO:0016887">
    <property type="term" value="F:ATP hydrolysis activity"/>
    <property type="evidence" value="ECO:0007669"/>
    <property type="project" value="InterPro"/>
</dbReference>
<dbReference type="RefSeq" id="WP_123637665.1">
    <property type="nucleotide sequence ID" value="NZ_RJUK01000001.1"/>
</dbReference>
<keyword evidence="5 11" id="KW-0067">ATP-binding</keyword>
<feature type="transmembrane region" description="Helical" evidence="8">
    <location>
        <begin position="38"/>
        <end position="59"/>
    </location>
</feature>
<dbReference type="AlphaFoldDB" id="A0A3N1NNX6"/>
<feature type="transmembrane region" description="Helical" evidence="8">
    <location>
        <begin position="150"/>
        <end position="173"/>
    </location>
</feature>
<evidence type="ECO:0000256" key="1">
    <source>
        <dbReference type="ARBA" id="ARBA00004651"/>
    </source>
</evidence>
<dbReference type="InterPro" id="IPR017871">
    <property type="entry name" value="ABC_transporter-like_CS"/>
</dbReference>
<evidence type="ECO:0000256" key="7">
    <source>
        <dbReference type="ARBA" id="ARBA00023136"/>
    </source>
</evidence>
<keyword evidence="12" id="KW-1185">Reference proteome</keyword>
<dbReference type="SUPFAM" id="SSF52540">
    <property type="entry name" value="P-loop containing nucleoside triphosphate hydrolases"/>
    <property type="match status" value="1"/>
</dbReference>
<dbReference type="Pfam" id="PF00664">
    <property type="entry name" value="ABC_membrane"/>
    <property type="match status" value="1"/>
</dbReference>
<evidence type="ECO:0000256" key="2">
    <source>
        <dbReference type="ARBA" id="ARBA00022448"/>
    </source>
</evidence>
<evidence type="ECO:0000256" key="5">
    <source>
        <dbReference type="ARBA" id="ARBA00022840"/>
    </source>
</evidence>
<keyword evidence="4" id="KW-0547">Nucleotide-binding</keyword>
<proteinExistence type="predicted"/>
<accession>A0A3N1NNX6</accession>
<dbReference type="CDD" id="cd18582">
    <property type="entry name" value="ABC_6TM_ATM1_ABCB7"/>
    <property type="match status" value="1"/>
</dbReference>
<evidence type="ECO:0000313" key="12">
    <source>
        <dbReference type="Proteomes" id="UP000273643"/>
    </source>
</evidence>
<feature type="domain" description="ABC transporter" evidence="9">
    <location>
        <begin position="358"/>
        <end position="592"/>
    </location>
</feature>
<evidence type="ECO:0000256" key="3">
    <source>
        <dbReference type="ARBA" id="ARBA00022692"/>
    </source>
</evidence>
<comment type="subcellular location">
    <subcellularLocation>
        <location evidence="1">Cell membrane</location>
        <topology evidence="1">Multi-pass membrane protein</topology>
    </subcellularLocation>
</comment>
<dbReference type="Gene3D" id="3.40.50.300">
    <property type="entry name" value="P-loop containing nucleotide triphosphate hydrolases"/>
    <property type="match status" value="1"/>
</dbReference>
<name>A0A3N1NNX6_9GAMM</name>
<feature type="transmembrane region" description="Helical" evidence="8">
    <location>
        <begin position="263"/>
        <end position="289"/>
    </location>
</feature>
<dbReference type="OrthoDB" id="9806127at2"/>
<organism evidence="11 12">
    <name type="scientific">Marinimicrobium koreense</name>
    <dbReference type="NCBI Taxonomy" id="306545"/>
    <lineage>
        <taxon>Bacteria</taxon>
        <taxon>Pseudomonadati</taxon>
        <taxon>Pseudomonadota</taxon>
        <taxon>Gammaproteobacteria</taxon>
        <taxon>Cellvibrionales</taxon>
        <taxon>Cellvibrionaceae</taxon>
        <taxon>Marinimicrobium</taxon>
    </lineage>
</organism>
<feature type="transmembrane region" description="Helical" evidence="8">
    <location>
        <begin position="74"/>
        <end position="94"/>
    </location>
</feature>
<dbReference type="InterPro" id="IPR039421">
    <property type="entry name" value="Type_1_exporter"/>
</dbReference>
<dbReference type="GO" id="GO:0005524">
    <property type="term" value="F:ATP binding"/>
    <property type="evidence" value="ECO:0007669"/>
    <property type="project" value="UniProtKB-KW"/>
</dbReference>
<dbReference type="Gene3D" id="1.20.1560.10">
    <property type="entry name" value="ABC transporter type 1, transmembrane domain"/>
    <property type="match status" value="1"/>
</dbReference>
<dbReference type="EMBL" id="RJUK01000001">
    <property type="protein sequence ID" value="ROQ20532.1"/>
    <property type="molecule type" value="Genomic_DNA"/>
</dbReference>
<dbReference type="GO" id="GO:0140359">
    <property type="term" value="F:ABC-type transporter activity"/>
    <property type="evidence" value="ECO:0007669"/>
    <property type="project" value="InterPro"/>
</dbReference>
<evidence type="ECO:0000256" key="8">
    <source>
        <dbReference type="SAM" id="Phobius"/>
    </source>
</evidence>
<evidence type="ECO:0000313" key="11">
    <source>
        <dbReference type="EMBL" id="ROQ20532.1"/>
    </source>
</evidence>
<dbReference type="InterPro" id="IPR027417">
    <property type="entry name" value="P-loop_NTPase"/>
</dbReference>
<dbReference type="PROSITE" id="PS50893">
    <property type="entry name" value="ABC_TRANSPORTER_2"/>
    <property type="match status" value="1"/>
</dbReference>
<dbReference type="Pfam" id="PF00005">
    <property type="entry name" value="ABC_tran"/>
    <property type="match status" value="1"/>
</dbReference>
<keyword evidence="6 8" id="KW-1133">Transmembrane helix</keyword>